<evidence type="ECO:0000313" key="1">
    <source>
        <dbReference type="EMBL" id="KAF9606483.1"/>
    </source>
</evidence>
<keyword evidence="2" id="KW-1185">Reference proteome</keyword>
<evidence type="ECO:0000313" key="2">
    <source>
        <dbReference type="Proteomes" id="UP000631114"/>
    </source>
</evidence>
<sequence>INAIIEDDPSSIDLDLDNDPVAQVREPARNTQSVETIHMRKYRFRVLKMIVDYLYEGINTELLQGSWPKCTPNHDTLTACLEYLKQQGDAEKTEEFGRLLGAPGHMSMHDIERSAGLYIYSQCMKKSRWRKEVDDIKSFDNEETDENANEAT</sequence>
<organism evidence="1 2">
    <name type="scientific">Coptis chinensis</name>
    <dbReference type="NCBI Taxonomy" id="261450"/>
    <lineage>
        <taxon>Eukaryota</taxon>
        <taxon>Viridiplantae</taxon>
        <taxon>Streptophyta</taxon>
        <taxon>Embryophyta</taxon>
        <taxon>Tracheophyta</taxon>
        <taxon>Spermatophyta</taxon>
        <taxon>Magnoliopsida</taxon>
        <taxon>Ranunculales</taxon>
        <taxon>Ranunculaceae</taxon>
        <taxon>Coptidoideae</taxon>
        <taxon>Coptis</taxon>
    </lineage>
</organism>
<reference evidence="1 2" key="1">
    <citation type="submission" date="2020-10" db="EMBL/GenBank/DDBJ databases">
        <title>The Coptis chinensis genome and diversification of protoberbering-type alkaloids.</title>
        <authorList>
            <person name="Wang B."/>
            <person name="Shu S."/>
            <person name="Song C."/>
            <person name="Liu Y."/>
        </authorList>
    </citation>
    <scope>NUCLEOTIDE SEQUENCE [LARGE SCALE GENOMIC DNA]</scope>
    <source>
        <strain evidence="1">HL-2020</strain>
        <tissue evidence="1">Leaf</tissue>
    </source>
</reference>
<dbReference type="EMBL" id="JADFTS010000005">
    <property type="protein sequence ID" value="KAF9606483.1"/>
    <property type="molecule type" value="Genomic_DNA"/>
</dbReference>
<comment type="caution">
    <text evidence="1">The sequence shown here is derived from an EMBL/GenBank/DDBJ whole genome shotgun (WGS) entry which is preliminary data.</text>
</comment>
<proteinExistence type="predicted"/>
<feature type="non-terminal residue" evidence="1">
    <location>
        <position position="1"/>
    </location>
</feature>
<gene>
    <name evidence="1" type="ORF">IFM89_025758</name>
</gene>
<dbReference type="Proteomes" id="UP000631114">
    <property type="component" value="Unassembled WGS sequence"/>
</dbReference>
<dbReference type="AlphaFoldDB" id="A0A835HY24"/>
<protein>
    <submittedName>
        <fullName evidence="1">Uncharacterized protein</fullName>
    </submittedName>
</protein>
<name>A0A835HY24_9MAGN</name>
<accession>A0A835HY24</accession>